<organism evidence="1 2">
    <name type="scientific">Zosterops borbonicus</name>
    <dbReference type="NCBI Taxonomy" id="364589"/>
    <lineage>
        <taxon>Eukaryota</taxon>
        <taxon>Metazoa</taxon>
        <taxon>Chordata</taxon>
        <taxon>Craniata</taxon>
        <taxon>Vertebrata</taxon>
        <taxon>Euteleostomi</taxon>
        <taxon>Archelosauria</taxon>
        <taxon>Archosauria</taxon>
        <taxon>Dinosauria</taxon>
        <taxon>Saurischia</taxon>
        <taxon>Theropoda</taxon>
        <taxon>Coelurosauria</taxon>
        <taxon>Aves</taxon>
        <taxon>Neognathae</taxon>
        <taxon>Neoaves</taxon>
        <taxon>Telluraves</taxon>
        <taxon>Australaves</taxon>
        <taxon>Passeriformes</taxon>
        <taxon>Sylvioidea</taxon>
        <taxon>Zosteropidae</taxon>
        <taxon>Zosterops</taxon>
    </lineage>
</organism>
<name>A0A8K1G0C6_9PASS</name>
<dbReference type="EMBL" id="SWJQ01001083">
    <property type="protein sequence ID" value="TRZ09390.1"/>
    <property type="molecule type" value="Genomic_DNA"/>
</dbReference>
<dbReference type="Proteomes" id="UP000796761">
    <property type="component" value="Unassembled WGS sequence"/>
</dbReference>
<accession>A0A8K1G0C6</accession>
<keyword evidence="2" id="KW-1185">Reference proteome</keyword>
<sequence>MDICTVSQVSIMGPVPFNILKCTLIKFADDTKLSDAIETSEGHNAIQRDLSKLMKWDYRNLLSLTRPSASCGGQRESGFVGCQAASQGELTTWLWYMVSFAPKFRIFFINLSISDLLKAMVESYIDMQKSRYLIQNSKQYELLSQE</sequence>
<protein>
    <submittedName>
        <fullName evidence="1">Uncharacterized protein</fullName>
    </submittedName>
</protein>
<dbReference type="AlphaFoldDB" id="A0A8K1G0C6"/>
<proteinExistence type="predicted"/>
<evidence type="ECO:0000313" key="2">
    <source>
        <dbReference type="Proteomes" id="UP000796761"/>
    </source>
</evidence>
<evidence type="ECO:0000313" key="1">
    <source>
        <dbReference type="EMBL" id="TRZ09390.1"/>
    </source>
</evidence>
<comment type="caution">
    <text evidence="1">The sequence shown here is derived from an EMBL/GenBank/DDBJ whole genome shotgun (WGS) entry which is preliminary data.</text>
</comment>
<gene>
    <name evidence="1" type="ORF">HGM15179_017718</name>
</gene>
<reference evidence="1" key="1">
    <citation type="submission" date="2019-04" db="EMBL/GenBank/DDBJ databases">
        <title>Genome assembly of Zosterops borbonicus 15179.</title>
        <authorList>
            <person name="Leroy T."/>
            <person name="Anselmetti Y."/>
            <person name="Tilak M.-K."/>
            <person name="Nabholz B."/>
        </authorList>
    </citation>
    <scope>NUCLEOTIDE SEQUENCE</scope>
    <source>
        <strain evidence="1">HGM_15179</strain>
        <tissue evidence="1">Muscle</tissue>
    </source>
</reference>